<dbReference type="RefSeq" id="WP_012824194.1">
    <property type="nucleotide sequence ID" value="NC_013422.1"/>
</dbReference>
<dbReference type="PANTHER" id="PTHR35303">
    <property type="entry name" value="OS02G0197800 PROTEIN"/>
    <property type="match status" value="1"/>
</dbReference>
<keyword evidence="5" id="KW-1185">Reference proteome</keyword>
<dbReference type="AlphaFoldDB" id="D0L0D7"/>
<organism evidence="4 5">
    <name type="scientific">Halothiobacillus neapolitanus (strain ATCC 23641 / DSM 15147 / CIP 104769 / NCIMB 8539 / c2)</name>
    <name type="common">Thiobacillus neapolitanus</name>
    <dbReference type="NCBI Taxonomy" id="555778"/>
    <lineage>
        <taxon>Bacteria</taxon>
        <taxon>Pseudomonadati</taxon>
        <taxon>Pseudomonadota</taxon>
        <taxon>Gammaproteobacteria</taxon>
        <taxon>Chromatiales</taxon>
        <taxon>Halothiobacillaceae</taxon>
        <taxon>Halothiobacillus</taxon>
    </lineage>
</organism>
<evidence type="ECO:0000256" key="1">
    <source>
        <dbReference type="ARBA" id="ARBA00022723"/>
    </source>
</evidence>
<dbReference type="InterPro" id="IPR010376">
    <property type="entry name" value="GBBH-like_N"/>
</dbReference>
<dbReference type="EMBL" id="CP001801">
    <property type="protein sequence ID" value="ACX96160.1"/>
    <property type="molecule type" value="Genomic_DNA"/>
</dbReference>
<name>D0L0D7_HALNC</name>
<reference evidence="4 5" key="1">
    <citation type="submission" date="2009-10" db="EMBL/GenBank/DDBJ databases">
        <title>Complete sequence of Halothiobacillus neapolitanus c2.</title>
        <authorList>
            <consortium name="US DOE Joint Genome Institute"/>
            <person name="Lucas S."/>
            <person name="Copeland A."/>
            <person name="Lapidus A."/>
            <person name="Glavina del Rio T."/>
            <person name="Tice H."/>
            <person name="Bruce D."/>
            <person name="Goodwin L."/>
            <person name="Pitluck S."/>
            <person name="Davenport K."/>
            <person name="Brettin T."/>
            <person name="Detter J.C."/>
            <person name="Han C."/>
            <person name="Tapia R."/>
            <person name="Larimer F."/>
            <person name="Land M."/>
            <person name="Hauser L."/>
            <person name="Kyrpides N."/>
            <person name="Mikhailova N."/>
            <person name="Kerfeld C."/>
            <person name="Cannon G."/>
            <person name="Heinhort S."/>
        </authorList>
    </citation>
    <scope>NUCLEOTIDE SEQUENCE [LARGE SCALE GENOMIC DNA]</scope>
    <source>
        <strain evidence="5">ATCC 23641 / c2</strain>
    </source>
</reference>
<sequence length="140" mass="15675">MPQTNARLTDLKWHKRQQTISLHFADGTEGTLPAEFLRVFSPSAEVRGHGGGEAMLVIGKEQVKIVAIEPVGRYAVKLVFDDGHDSGLYDWKTLHDFCLNKDAMWQRYNERMAAVGLSRAPAQVPKDLLIKDLLADNQSD</sequence>
<dbReference type="KEGG" id="hna:Hneap_1325"/>
<evidence type="ECO:0000313" key="5">
    <source>
        <dbReference type="Proteomes" id="UP000009102"/>
    </source>
</evidence>
<evidence type="ECO:0000256" key="2">
    <source>
        <dbReference type="ARBA" id="ARBA00023004"/>
    </source>
</evidence>
<keyword evidence="1" id="KW-0479">Metal-binding</keyword>
<proteinExistence type="predicted"/>
<dbReference type="InterPro" id="IPR038492">
    <property type="entry name" value="GBBH-like_N_sf"/>
</dbReference>
<evidence type="ECO:0000259" key="3">
    <source>
        <dbReference type="Pfam" id="PF06155"/>
    </source>
</evidence>
<dbReference type="PANTHER" id="PTHR35303:SF5">
    <property type="entry name" value="OS02G0197800 PROTEIN"/>
    <property type="match status" value="1"/>
</dbReference>
<dbReference type="GO" id="GO:0046872">
    <property type="term" value="F:metal ion binding"/>
    <property type="evidence" value="ECO:0007669"/>
    <property type="project" value="UniProtKB-KW"/>
</dbReference>
<dbReference type="Pfam" id="PF06155">
    <property type="entry name" value="GBBH-like_N"/>
    <property type="match status" value="1"/>
</dbReference>
<dbReference type="eggNOG" id="COG3536">
    <property type="taxonomic scope" value="Bacteria"/>
</dbReference>
<dbReference type="Gene3D" id="3.30.2020.30">
    <property type="match status" value="1"/>
</dbReference>
<accession>D0L0D7</accession>
<dbReference type="STRING" id="555778.Hneap_1325"/>
<gene>
    <name evidence="4" type="ordered locus">Hneap_1325</name>
</gene>
<dbReference type="OrthoDB" id="9794178at2"/>
<protein>
    <recommendedName>
        <fullName evidence="3">Gamma-butyrobetaine hydroxylase-like N-terminal domain-containing protein</fullName>
    </recommendedName>
</protein>
<keyword evidence="2" id="KW-0408">Iron</keyword>
<evidence type="ECO:0000313" key="4">
    <source>
        <dbReference type="EMBL" id="ACX96160.1"/>
    </source>
</evidence>
<dbReference type="Proteomes" id="UP000009102">
    <property type="component" value="Chromosome"/>
</dbReference>
<feature type="domain" description="Gamma-butyrobetaine hydroxylase-like N-terminal" evidence="3">
    <location>
        <begin position="12"/>
        <end position="95"/>
    </location>
</feature>
<dbReference type="HOGENOM" id="CLU_117841_0_1_6"/>